<evidence type="ECO:0000313" key="3">
    <source>
        <dbReference type="RefSeq" id="XP_046591516.1"/>
    </source>
</evidence>
<dbReference type="GeneID" id="124293671"/>
<feature type="compositionally biased region" description="Low complexity" evidence="1">
    <location>
        <begin position="116"/>
        <end position="140"/>
    </location>
</feature>
<proteinExistence type="predicted"/>
<dbReference type="RefSeq" id="XP_046591516.1">
    <property type="nucleotide sequence ID" value="XM_046735560.1"/>
</dbReference>
<feature type="compositionally biased region" description="Acidic residues" evidence="1">
    <location>
        <begin position="1597"/>
        <end position="1631"/>
    </location>
</feature>
<dbReference type="PANTHER" id="PTHR46704">
    <property type="entry name" value="CXC DOMAIN-CONTAINING PROTEIN-RELATED"/>
    <property type="match status" value="1"/>
</dbReference>
<dbReference type="PANTHER" id="PTHR46704:SF9">
    <property type="entry name" value="BHLH DOMAIN-CONTAINING PROTEIN"/>
    <property type="match status" value="1"/>
</dbReference>
<evidence type="ECO:0000256" key="1">
    <source>
        <dbReference type="SAM" id="MobiDB-lite"/>
    </source>
</evidence>
<feature type="region of interest" description="Disordered" evidence="1">
    <location>
        <begin position="580"/>
        <end position="602"/>
    </location>
</feature>
<reference evidence="3" key="1">
    <citation type="submission" date="2025-08" db="UniProtKB">
        <authorList>
            <consortium name="RefSeq"/>
        </authorList>
    </citation>
    <scope>IDENTIFICATION</scope>
    <source>
        <tissue evidence="3">Thorax and Abdomen</tissue>
    </source>
</reference>
<gene>
    <name evidence="3" type="primary">LOC124293671</name>
</gene>
<dbReference type="Proteomes" id="UP000829291">
    <property type="component" value="Chromosome 3"/>
</dbReference>
<sequence length="1631" mass="187001">MSDEKIVCFVCKKSDEHIIIFSEETLKKCQTILKLRKIHNLKYRDIILPSEYTESGYHRVCYKVFTGLMKKYFTSQPLSAEKKKGKKQGSCVITSNSSSTLSSIRDLSSELPDPQSPSTESSSQLISLSQSTETQPSTSENESHLQSVSTESPTTSQPAPICESIDLQSATLQDISDVFEPEVSDNNFVSQDVNISTDNIAGKNDNEVVCIFCNKKKKKVRSRMLPLHAADVQQFKDSVKPNIESHKEFTDFSNKLDNFSGSKIYYHTECRVDFNNKLSSLKATPSKKEWHYHREYHQTVFNEISTIIKEDVIKKGRCFLLVYLHESYIDLLEKIFQENSIQMTATFTAHHLEEKILKVFSKDIKFFTVRNKKILAPKYLEAIDDSVLDNLQQENILRKSALILRKIILQIEKIKLPTKNITSQHLISGEVSIPEELSDFYSTLLGGCNQKRKTGQKCSRLVRSYCQDVIFGVHDGRVKTSKHIMLGMTLKSLTSSRKIIDIINRYGHCISYQGVEELETETTFTSMKKSSLCPEKIKKKPELFTGVAYDNFDRFVETSSGKDTLHDTVGIIYQNIDADTTDEPEMSEVSSENTSPNKKRRRRTFDEINIDEMPYPKKPKMTSELQLSVDDIECIDSQINTEIDNIWMISHALELPDVPMWVGFNSRIDDQDSPQQHISYLTPINASPTSTSIVLETMKQSQKIAEDLQQPYIQVTYDLAIAKVALQIQATENPTFDNLFIHLGPFHIMMAYFKAIGKVISDCGLTTVMVESSLLANGSVNGFLDGKHFNRCKRLHPLVALGLEILHFKSFLQNDNITLTEDIIDEVKRLQNCKISLFEIENDGLKELMNNYGIYKQQTLNGEHGKTSQFYLIYINLIHHYLDLSRSIRTGNFQLFKSVLPKITSIFFVLNQQNYARWSVKYYDSLLRVDKTHPDLYEGFLKGCFGIKRTTKPFSRQPIDLVLEQTINAEAARRLTGVIHFTNSISARQRWARNHDVRSTIISQVYLELGLQKHQDISTDLNPHNIRKNAKQLQQFVATFDQFINPFSLEVPKDQLVNISSGKSASLPVEEFLLNLEANGDSLRRTFISECQSDITRFEKAIKKTSINNFSKDYEKKKIKVGGKIQEVKIQRDLFGRMLGISMDYSIDISKILSYPITSVPLSMCHLDGTICKTDKSALMKCLEKEVEHEEPSQIDILIIDGFFLLHTMKNVPRKFGGISKKMLQMVTQLKASRIDVIFDQYFTPSIKGYERSMRFESAQLEYTIAGPEQVRPSDFVKELKNSNFKEALVDFFILHWASDEMAPFIGNKIIHINFRKCHSFTVNEANKVMSSINEELSCPEHEEADNKIVYHACKINYEANIVIRTVDTDVAAIMLSHMHRLNDGSHVWMLTGAGNNLRYVDLTKIHAKLGESICRSLPGLHAFTGCDYNPAFYRKAKLKPYKLLKKYVEFQLAFMKFGDSKIIENNNEQVLIFDIIQSFICYLYNMNDINDVDAARLQMFINSYTVSDVNEAFNRKKLQNFDASCLPPCKSELLQQFLRANYICSIWNNAHLQKPTAYKPVNNGWILENDHYYFKWFEGDQLPNYVSESLKTVPENNEEGDIEDDQSTEWNNSDEEYGCIDDDDENDENV</sequence>
<feature type="region of interest" description="Disordered" evidence="1">
    <location>
        <begin position="103"/>
        <end position="160"/>
    </location>
</feature>
<keyword evidence="2" id="KW-1185">Reference proteome</keyword>
<feature type="compositionally biased region" description="Polar residues" evidence="1">
    <location>
        <begin position="144"/>
        <end position="158"/>
    </location>
</feature>
<organism evidence="2 3">
    <name type="scientific">Neodiprion lecontei</name>
    <name type="common">Redheaded pine sawfly</name>
    <dbReference type="NCBI Taxonomy" id="441921"/>
    <lineage>
        <taxon>Eukaryota</taxon>
        <taxon>Metazoa</taxon>
        <taxon>Ecdysozoa</taxon>
        <taxon>Arthropoda</taxon>
        <taxon>Hexapoda</taxon>
        <taxon>Insecta</taxon>
        <taxon>Pterygota</taxon>
        <taxon>Neoptera</taxon>
        <taxon>Endopterygota</taxon>
        <taxon>Hymenoptera</taxon>
        <taxon>Tenthredinoidea</taxon>
        <taxon>Diprionidae</taxon>
        <taxon>Diprioninae</taxon>
        <taxon>Neodiprion</taxon>
    </lineage>
</organism>
<protein>
    <submittedName>
        <fullName evidence="3">Uncharacterized protein LOC124293671 isoform X1</fullName>
    </submittedName>
</protein>
<name>A0ABM3FU15_NEOLC</name>
<evidence type="ECO:0000313" key="2">
    <source>
        <dbReference type="Proteomes" id="UP000829291"/>
    </source>
</evidence>
<feature type="region of interest" description="Disordered" evidence="1">
    <location>
        <begin position="1592"/>
        <end position="1631"/>
    </location>
</feature>
<accession>A0ABM3FU15</accession>